<dbReference type="PROSITE" id="PS00028">
    <property type="entry name" value="ZINC_FINGER_C2H2_1"/>
    <property type="match status" value="3"/>
</dbReference>
<dbReference type="Gene3D" id="3.30.160.60">
    <property type="entry name" value="Classic Zinc Finger"/>
    <property type="match status" value="2"/>
</dbReference>
<dbReference type="PROSITE" id="PS50157">
    <property type="entry name" value="ZINC_FINGER_C2H2_2"/>
    <property type="match status" value="3"/>
</dbReference>
<keyword evidence="1" id="KW-0479">Metal-binding</keyword>
<feature type="domain" description="C2H2-type" evidence="6">
    <location>
        <begin position="85"/>
        <end position="112"/>
    </location>
</feature>
<evidence type="ECO:0000313" key="8">
    <source>
        <dbReference type="Proteomes" id="UP001432322"/>
    </source>
</evidence>
<organism evidence="7 8">
    <name type="scientific">Pristionchus fissidentatus</name>
    <dbReference type="NCBI Taxonomy" id="1538716"/>
    <lineage>
        <taxon>Eukaryota</taxon>
        <taxon>Metazoa</taxon>
        <taxon>Ecdysozoa</taxon>
        <taxon>Nematoda</taxon>
        <taxon>Chromadorea</taxon>
        <taxon>Rhabditida</taxon>
        <taxon>Rhabditina</taxon>
        <taxon>Diplogasteromorpha</taxon>
        <taxon>Diplogasteroidea</taxon>
        <taxon>Neodiplogasteridae</taxon>
        <taxon>Pristionchus</taxon>
    </lineage>
</organism>
<dbReference type="PANTHER" id="PTHR24379">
    <property type="entry name" value="KRAB AND ZINC FINGER DOMAIN-CONTAINING"/>
    <property type="match status" value="1"/>
</dbReference>
<keyword evidence="3 5" id="KW-0863">Zinc-finger</keyword>
<dbReference type="Pfam" id="PF13894">
    <property type="entry name" value="zf-C2H2_4"/>
    <property type="match status" value="1"/>
</dbReference>
<name>A0AAV5VR67_9BILA</name>
<proteinExistence type="predicted"/>
<gene>
    <name evidence="7" type="ORF">PFISCL1PPCAC_12494</name>
</gene>
<reference evidence="7" key="1">
    <citation type="submission" date="2023-10" db="EMBL/GenBank/DDBJ databases">
        <title>Genome assembly of Pristionchus species.</title>
        <authorList>
            <person name="Yoshida K."/>
            <person name="Sommer R.J."/>
        </authorList>
    </citation>
    <scope>NUCLEOTIDE SEQUENCE</scope>
    <source>
        <strain evidence="7">RS5133</strain>
    </source>
</reference>
<evidence type="ECO:0000313" key="7">
    <source>
        <dbReference type="EMBL" id="GMT21197.1"/>
    </source>
</evidence>
<evidence type="ECO:0000259" key="6">
    <source>
        <dbReference type="PROSITE" id="PS50157"/>
    </source>
</evidence>
<dbReference type="InterPro" id="IPR013087">
    <property type="entry name" value="Znf_C2H2_type"/>
</dbReference>
<feature type="domain" description="C2H2-type" evidence="6">
    <location>
        <begin position="112"/>
        <end position="140"/>
    </location>
</feature>
<dbReference type="AlphaFoldDB" id="A0AAV5VR67"/>
<dbReference type="SMART" id="SM00355">
    <property type="entry name" value="ZnF_C2H2"/>
    <property type="match status" value="4"/>
</dbReference>
<comment type="caution">
    <text evidence="7">The sequence shown here is derived from an EMBL/GenBank/DDBJ whole genome shotgun (WGS) entry which is preliminary data.</text>
</comment>
<evidence type="ECO:0000256" key="2">
    <source>
        <dbReference type="ARBA" id="ARBA00022737"/>
    </source>
</evidence>
<feature type="non-terminal residue" evidence="7">
    <location>
        <position position="1"/>
    </location>
</feature>
<dbReference type="Proteomes" id="UP001432322">
    <property type="component" value="Unassembled WGS sequence"/>
</dbReference>
<dbReference type="SUPFAM" id="SSF57667">
    <property type="entry name" value="beta-beta-alpha zinc fingers"/>
    <property type="match status" value="1"/>
</dbReference>
<accession>A0AAV5VR67</accession>
<dbReference type="PANTHER" id="PTHR24379:SF121">
    <property type="entry name" value="C2H2-TYPE DOMAIN-CONTAINING PROTEIN"/>
    <property type="match status" value="1"/>
</dbReference>
<dbReference type="Pfam" id="PF13912">
    <property type="entry name" value="zf-C2H2_6"/>
    <property type="match status" value="1"/>
</dbReference>
<dbReference type="EMBL" id="BTSY01000003">
    <property type="protein sequence ID" value="GMT21197.1"/>
    <property type="molecule type" value="Genomic_DNA"/>
</dbReference>
<evidence type="ECO:0000256" key="1">
    <source>
        <dbReference type="ARBA" id="ARBA00022723"/>
    </source>
</evidence>
<keyword evidence="4" id="KW-0862">Zinc</keyword>
<sequence>SVASSTNEELSANQSDVAVTGGVYECYMCHKSFSGAAILKKHVHTLCGTRCGECLMVYKSTTAMMQHDKLHHSTDAAAFKKTNRFECKKCEARFKTPKTLQTHMAHHSSDRFSCEICNREFTLASALKFHKKTAHGTKEEPDITP</sequence>
<feature type="domain" description="C2H2-type" evidence="6">
    <location>
        <begin position="24"/>
        <end position="51"/>
    </location>
</feature>
<dbReference type="GO" id="GO:0008270">
    <property type="term" value="F:zinc ion binding"/>
    <property type="evidence" value="ECO:0007669"/>
    <property type="project" value="UniProtKB-KW"/>
</dbReference>
<keyword evidence="8" id="KW-1185">Reference proteome</keyword>
<keyword evidence="2" id="KW-0677">Repeat</keyword>
<evidence type="ECO:0000256" key="4">
    <source>
        <dbReference type="ARBA" id="ARBA00022833"/>
    </source>
</evidence>
<evidence type="ECO:0000256" key="5">
    <source>
        <dbReference type="PROSITE-ProRule" id="PRU00042"/>
    </source>
</evidence>
<dbReference type="InterPro" id="IPR036236">
    <property type="entry name" value="Znf_C2H2_sf"/>
</dbReference>
<protein>
    <recommendedName>
        <fullName evidence="6">C2H2-type domain-containing protein</fullName>
    </recommendedName>
</protein>
<evidence type="ECO:0000256" key="3">
    <source>
        <dbReference type="ARBA" id="ARBA00022771"/>
    </source>
</evidence>